<dbReference type="Pfam" id="PF00188">
    <property type="entry name" value="CAP"/>
    <property type="match status" value="1"/>
</dbReference>
<protein>
    <submittedName>
        <fullName evidence="3">Putative YkwD family protein</fullName>
    </submittedName>
</protein>
<evidence type="ECO:0000256" key="1">
    <source>
        <dbReference type="SAM" id="MobiDB-lite"/>
    </source>
</evidence>
<dbReference type="PANTHER" id="PTHR31157">
    <property type="entry name" value="SCP DOMAIN-CONTAINING PROTEIN"/>
    <property type="match status" value="1"/>
</dbReference>
<reference evidence="3 4" key="1">
    <citation type="submission" date="2020-08" db="EMBL/GenBank/DDBJ databases">
        <title>Genomic Encyclopedia of Type Strains, Phase IV (KMG-IV): sequencing the most valuable type-strain genomes for metagenomic binning, comparative biology and taxonomic classification.</title>
        <authorList>
            <person name="Goeker M."/>
        </authorList>
    </citation>
    <scope>NUCLEOTIDE SEQUENCE [LARGE SCALE GENOMIC DNA]</scope>
    <source>
        <strain evidence="3 4">DSM 19612</strain>
    </source>
</reference>
<feature type="compositionally biased region" description="Basic and acidic residues" evidence="1">
    <location>
        <begin position="93"/>
        <end position="119"/>
    </location>
</feature>
<dbReference type="InterPro" id="IPR014044">
    <property type="entry name" value="CAP_dom"/>
</dbReference>
<feature type="region of interest" description="Disordered" evidence="1">
    <location>
        <begin position="93"/>
        <end position="135"/>
    </location>
</feature>
<evidence type="ECO:0000259" key="2">
    <source>
        <dbReference type="Pfam" id="PF00188"/>
    </source>
</evidence>
<dbReference type="InterPro" id="IPR035940">
    <property type="entry name" value="CAP_sf"/>
</dbReference>
<dbReference type="Gene3D" id="3.40.33.10">
    <property type="entry name" value="CAP"/>
    <property type="match status" value="1"/>
</dbReference>
<dbReference type="RefSeq" id="WP_174495308.1">
    <property type="nucleotide sequence ID" value="NZ_CADDWK010000003.1"/>
</dbReference>
<dbReference type="AlphaFoldDB" id="A0A841Q285"/>
<accession>A0A841Q285</accession>
<dbReference type="PANTHER" id="PTHR31157:SF1">
    <property type="entry name" value="SCP DOMAIN-CONTAINING PROTEIN"/>
    <property type="match status" value="1"/>
</dbReference>
<dbReference type="EMBL" id="JACHGH010000003">
    <property type="protein sequence ID" value="MBB6452753.1"/>
    <property type="molecule type" value="Genomic_DNA"/>
</dbReference>
<comment type="caution">
    <text evidence="3">The sequence shown here is derived from an EMBL/GenBank/DDBJ whole genome shotgun (WGS) entry which is preliminary data.</text>
</comment>
<sequence length="266" mass="31114">MKNRWLIILVVPLLIALFFYGATYIANSIKEAADSEKMVVSDHGIKNVIVKDMPADIHSDIRFVKEKEEERLRLEQERLEQERIKKEEEERFRLEEAKRKEEEQKRAEAKKQEEEKQQENETTQEPEEPVKETKQKWNYPGISSFEREVVKYTNIERGKHGLPELQIDSKLSEVAWYKSKDMVVNNYFDHQSPTYGSPFEMLTYFGVGYTAAAENIAMGYRSAEGVVNGWMNSEGHRRNILNGTYTHIGVGFVQDSYTSTQMFLRK</sequence>
<evidence type="ECO:0000313" key="3">
    <source>
        <dbReference type="EMBL" id="MBB6452753.1"/>
    </source>
</evidence>
<feature type="domain" description="SCP" evidence="2">
    <location>
        <begin position="151"/>
        <end position="259"/>
    </location>
</feature>
<evidence type="ECO:0000313" key="4">
    <source>
        <dbReference type="Proteomes" id="UP000581688"/>
    </source>
</evidence>
<name>A0A841Q285_9BACI</name>
<dbReference type="CDD" id="cd05379">
    <property type="entry name" value="CAP_bacterial"/>
    <property type="match status" value="1"/>
</dbReference>
<gene>
    <name evidence="3" type="ORF">HNQ94_001199</name>
</gene>
<dbReference type="SUPFAM" id="SSF55797">
    <property type="entry name" value="PR-1-like"/>
    <property type="match status" value="1"/>
</dbReference>
<organism evidence="3 4">
    <name type="scientific">Salirhabdus euzebyi</name>
    <dbReference type="NCBI Taxonomy" id="394506"/>
    <lineage>
        <taxon>Bacteria</taxon>
        <taxon>Bacillati</taxon>
        <taxon>Bacillota</taxon>
        <taxon>Bacilli</taxon>
        <taxon>Bacillales</taxon>
        <taxon>Bacillaceae</taxon>
        <taxon>Salirhabdus</taxon>
    </lineage>
</organism>
<proteinExistence type="predicted"/>
<keyword evidence="4" id="KW-1185">Reference proteome</keyword>
<dbReference type="Proteomes" id="UP000581688">
    <property type="component" value="Unassembled WGS sequence"/>
</dbReference>